<dbReference type="GeneID" id="6014575"/>
<gene>
    <name evidence="1" type="ORF">CC1G_13600</name>
</gene>
<evidence type="ECO:0000313" key="2">
    <source>
        <dbReference type="Proteomes" id="UP000001861"/>
    </source>
</evidence>
<reference evidence="1 2" key="1">
    <citation type="journal article" date="2010" name="Proc. Natl. Acad. Sci. U.S.A.">
        <title>Insights into evolution of multicellular fungi from the assembled chromosomes of the mushroom Coprinopsis cinerea (Coprinus cinereus).</title>
        <authorList>
            <person name="Stajich J.E."/>
            <person name="Wilke S.K."/>
            <person name="Ahren D."/>
            <person name="Au C.H."/>
            <person name="Birren B.W."/>
            <person name="Borodovsky M."/>
            <person name="Burns C."/>
            <person name="Canback B."/>
            <person name="Casselton L.A."/>
            <person name="Cheng C.K."/>
            <person name="Deng J."/>
            <person name="Dietrich F.S."/>
            <person name="Fargo D.C."/>
            <person name="Farman M.L."/>
            <person name="Gathman A.C."/>
            <person name="Goldberg J."/>
            <person name="Guigo R."/>
            <person name="Hoegger P.J."/>
            <person name="Hooker J.B."/>
            <person name="Huggins A."/>
            <person name="James T.Y."/>
            <person name="Kamada T."/>
            <person name="Kilaru S."/>
            <person name="Kodira C."/>
            <person name="Kues U."/>
            <person name="Kupfer D."/>
            <person name="Kwan H.S."/>
            <person name="Lomsadze A."/>
            <person name="Li W."/>
            <person name="Lilly W.W."/>
            <person name="Ma L.J."/>
            <person name="Mackey A.J."/>
            <person name="Manning G."/>
            <person name="Martin F."/>
            <person name="Muraguchi H."/>
            <person name="Natvig D.O."/>
            <person name="Palmerini H."/>
            <person name="Ramesh M.A."/>
            <person name="Rehmeyer C.J."/>
            <person name="Roe B.A."/>
            <person name="Shenoy N."/>
            <person name="Stanke M."/>
            <person name="Ter-Hovhannisyan V."/>
            <person name="Tunlid A."/>
            <person name="Velagapudi R."/>
            <person name="Vision T.J."/>
            <person name="Zeng Q."/>
            <person name="Zolan M.E."/>
            <person name="Pukkila P.J."/>
        </authorList>
    </citation>
    <scope>NUCLEOTIDE SEQUENCE [LARGE SCALE GENOMIC DNA]</scope>
    <source>
        <strain evidence="2">Okayama-7 / 130 / ATCC MYA-4618 / FGSC 9003</strain>
    </source>
</reference>
<evidence type="ECO:0000313" key="1">
    <source>
        <dbReference type="EMBL" id="EFI28573.1"/>
    </source>
</evidence>
<dbReference type="Proteomes" id="UP000001861">
    <property type="component" value="Unassembled WGS sequence"/>
</dbReference>
<dbReference type="EMBL" id="AACS02000001">
    <property type="protein sequence ID" value="EFI28573.1"/>
    <property type="molecule type" value="Genomic_DNA"/>
</dbReference>
<keyword evidence="2" id="KW-1185">Reference proteome</keyword>
<comment type="caution">
    <text evidence="1">The sequence shown here is derived from an EMBL/GenBank/DDBJ whole genome shotgun (WGS) entry which is preliminary data.</text>
</comment>
<organism evidence="1 2">
    <name type="scientific">Coprinopsis cinerea (strain Okayama-7 / 130 / ATCC MYA-4618 / FGSC 9003)</name>
    <name type="common">Inky cap fungus</name>
    <name type="synonym">Hormographiella aspergillata</name>
    <dbReference type="NCBI Taxonomy" id="240176"/>
    <lineage>
        <taxon>Eukaryota</taxon>
        <taxon>Fungi</taxon>
        <taxon>Dikarya</taxon>
        <taxon>Basidiomycota</taxon>
        <taxon>Agaricomycotina</taxon>
        <taxon>Agaricomycetes</taxon>
        <taxon>Agaricomycetidae</taxon>
        <taxon>Agaricales</taxon>
        <taxon>Agaricineae</taxon>
        <taxon>Psathyrellaceae</taxon>
        <taxon>Coprinopsis</taxon>
    </lineage>
</organism>
<accession>D6RJU7</accession>
<name>D6RJU7_COPC7</name>
<dbReference type="AlphaFoldDB" id="D6RJU7"/>
<dbReference type="VEuPathDB" id="FungiDB:CC1G_13600"/>
<dbReference type="InParanoid" id="D6RJU7"/>
<dbReference type="KEGG" id="cci:CC1G_13600"/>
<dbReference type="RefSeq" id="XP_002912067.1">
    <property type="nucleotide sequence ID" value="XM_002912021.1"/>
</dbReference>
<dbReference type="HOGENOM" id="CLU_2108883_0_0_1"/>
<sequence>MLKLVFASRLETVRQRATFTGRDERVGDLPSPSLHQIPSWREQNHRRGVPFHSSSLSKAILETIEKKSNGRIGGRGCTWFKNRRKASSADGVYEEWTCCRTVITKAISQSFSSTS</sequence>
<proteinExistence type="predicted"/>
<protein>
    <submittedName>
        <fullName evidence="1">Uncharacterized protein</fullName>
    </submittedName>
</protein>